<evidence type="ECO:0000259" key="1">
    <source>
        <dbReference type="Pfam" id="PF07238"/>
    </source>
</evidence>
<reference evidence="2 3" key="1">
    <citation type="submission" date="2020-08" db="EMBL/GenBank/DDBJ databases">
        <title>Genome public.</title>
        <authorList>
            <person name="Liu C."/>
            <person name="Sun Q."/>
        </authorList>
    </citation>
    <scope>NUCLEOTIDE SEQUENCE [LARGE SCALE GENOMIC DNA]</scope>
    <source>
        <strain evidence="2 3">BX3</strain>
    </source>
</reference>
<dbReference type="EMBL" id="JACRSW010000032">
    <property type="protein sequence ID" value="MBC8557965.1"/>
    <property type="molecule type" value="Genomic_DNA"/>
</dbReference>
<comment type="caution">
    <text evidence="2">The sequence shown here is derived from an EMBL/GenBank/DDBJ whole genome shotgun (WGS) entry which is preliminary data.</text>
</comment>
<dbReference type="SUPFAM" id="SSF141371">
    <property type="entry name" value="PilZ domain-like"/>
    <property type="match status" value="1"/>
</dbReference>
<dbReference type="InterPro" id="IPR009875">
    <property type="entry name" value="PilZ_domain"/>
</dbReference>
<dbReference type="Proteomes" id="UP000637513">
    <property type="component" value="Unassembled WGS sequence"/>
</dbReference>
<feature type="domain" description="PilZ" evidence="1">
    <location>
        <begin position="3"/>
        <end position="99"/>
    </location>
</feature>
<evidence type="ECO:0000313" key="2">
    <source>
        <dbReference type="EMBL" id="MBC8557965.1"/>
    </source>
</evidence>
<name>A0ABR7MVZ4_9FIRM</name>
<gene>
    <name evidence="2" type="ORF">H8700_09630</name>
</gene>
<dbReference type="Gene3D" id="2.40.10.220">
    <property type="entry name" value="predicted glycosyltransferase like domains"/>
    <property type="match status" value="1"/>
</dbReference>
<evidence type="ECO:0000313" key="3">
    <source>
        <dbReference type="Proteomes" id="UP000637513"/>
    </source>
</evidence>
<protein>
    <submittedName>
        <fullName evidence="2">PilZ domain-containing protein</fullName>
    </submittedName>
</protein>
<organism evidence="2 3">
    <name type="scientific">Jutongia hominis</name>
    <dbReference type="NCBI Taxonomy" id="2763664"/>
    <lineage>
        <taxon>Bacteria</taxon>
        <taxon>Bacillati</taxon>
        <taxon>Bacillota</taxon>
        <taxon>Clostridia</taxon>
        <taxon>Lachnospirales</taxon>
        <taxon>Lachnospiraceae</taxon>
        <taxon>Jutongia</taxon>
    </lineage>
</organism>
<dbReference type="RefSeq" id="WP_022141896.1">
    <property type="nucleotide sequence ID" value="NZ_JACRSW010000032.1"/>
</dbReference>
<keyword evidence="3" id="KW-1185">Reference proteome</keyword>
<accession>A0ABR7MVZ4</accession>
<proteinExistence type="predicted"/>
<sequence>MEEQRRSKRIPVYMELEVSSLFKQDNVKVGNIHAPIEVQNISRRGIGFKTQSILPIGYYFNARLEMEGEDENLNCVVKIVRQAKTEDGCYFYGCEFVGMASVFDYIFEDIEKRYGDYA</sequence>
<dbReference type="Pfam" id="PF07238">
    <property type="entry name" value="PilZ"/>
    <property type="match status" value="1"/>
</dbReference>